<dbReference type="OrthoDB" id="2308815at2759"/>
<name>A0A136IQC0_9PEZI</name>
<dbReference type="InterPro" id="IPR003673">
    <property type="entry name" value="CoA-Trfase_fam_III"/>
</dbReference>
<keyword evidence="4" id="KW-1185">Reference proteome</keyword>
<evidence type="ECO:0000256" key="1">
    <source>
        <dbReference type="ARBA" id="ARBA00008383"/>
    </source>
</evidence>
<dbReference type="Pfam" id="PF02515">
    <property type="entry name" value="CoA_transf_3"/>
    <property type="match status" value="1"/>
</dbReference>
<keyword evidence="3" id="KW-0808">Transferase</keyword>
<evidence type="ECO:0000313" key="3">
    <source>
        <dbReference type="EMBL" id="KXJ87105.1"/>
    </source>
</evidence>
<dbReference type="Gene3D" id="3.40.50.10540">
    <property type="entry name" value="Crotonobetainyl-coa:carnitine coa-transferase, domain 1"/>
    <property type="match status" value="1"/>
</dbReference>
<evidence type="ECO:0000256" key="2">
    <source>
        <dbReference type="SAM" id="MobiDB-lite"/>
    </source>
</evidence>
<reference evidence="4" key="1">
    <citation type="submission" date="2016-02" db="EMBL/GenBank/DDBJ databases">
        <title>Draft genome sequence of Microdochium bolleyi, a fungal endophyte of beachgrass.</title>
        <authorList>
            <consortium name="DOE Joint Genome Institute"/>
            <person name="David A.S."/>
            <person name="May G."/>
            <person name="Haridas S."/>
            <person name="Lim J."/>
            <person name="Wang M."/>
            <person name="Labutti K."/>
            <person name="Lipzen A."/>
            <person name="Barry K."/>
            <person name="Grigoriev I.V."/>
        </authorList>
    </citation>
    <scope>NUCLEOTIDE SEQUENCE [LARGE SCALE GENOMIC DNA]</scope>
    <source>
        <strain evidence="4">J235TASD1</strain>
    </source>
</reference>
<dbReference type="PANTHER" id="PTHR48229:SF2">
    <property type="entry name" value="CAIB_BAIF FAMILY PROTEIN"/>
    <property type="match status" value="1"/>
</dbReference>
<evidence type="ECO:0000313" key="4">
    <source>
        <dbReference type="Proteomes" id="UP000070501"/>
    </source>
</evidence>
<dbReference type="GO" id="GO:0016740">
    <property type="term" value="F:transferase activity"/>
    <property type="evidence" value="ECO:0007669"/>
    <property type="project" value="UniProtKB-KW"/>
</dbReference>
<dbReference type="InParanoid" id="A0A136IQC0"/>
<comment type="similarity">
    <text evidence="1">Belongs to the CoA-transferase III family.</text>
</comment>
<feature type="compositionally biased region" description="Low complexity" evidence="2">
    <location>
        <begin position="255"/>
        <end position="267"/>
    </location>
</feature>
<dbReference type="SUPFAM" id="SSF89796">
    <property type="entry name" value="CoA-transferase family III (CaiB/BaiF)"/>
    <property type="match status" value="2"/>
</dbReference>
<dbReference type="Proteomes" id="UP000070501">
    <property type="component" value="Unassembled WGS sequence"/>
</dbReference>
<organism evidence="3 4">
    <name type="scientific">Microdochium bolleyi</name>
    <dbReference type="NCBI Taxonomy" id="196109"/>
    <lineage>
        <taxon>Eukaryota</taxon>
        <taxon>Fungi</taxon>
        <taxon>Dikarya</taxon>
        <taxon>Ascomycota</taxon>
        <taxon>Pezizomycotina</taxon>
        <taxon>Sordariomycetes</taxon>
        <taxon>Xylariomycetidae</taxon>
        <taxon>Xylariales</taxon>
        <taxon>Microdochiaceae</taxon>
        <taxon>Microdochium</taxon>
    </lineage>
</organism>
<dbReference type="STRING" id="196109.A0A136IQC0"/>
<dbReference type="PANTHER" id="PTHR48229">
    <property type="entry name" value="CAIB/BAIF FAMILY ENZYME (AFU_ORTHOLOGUE AFUA_1G05360)-RELATED"/>
    <property type="match status" value="1"/>
</dbReference>
<accession>A0A136IQC0</accession>
<dbReference type="EMBL" id="KQ964264">
    <property type="protein sequence ID" value="KXJ87105.1"/>
    <property type="molecule type" value="Genomic_DNA"/>
</dbReference>
<dbReference type="InterPro" id="IPR023606">
    <property type="entry name" value="CoA-Trfase_III_dom_1_sf"/>
</dbReference>
<protein>
    <submittedName>
        <fullName evidence="3">CoA-transferase family III domain-containing protein</fullName>
    </submittedName>
</protein>
<feature type="region of interest" description="Disordered" evidence="2">
    <location>
        <begin position="245"/>
        <end position="267"/>
    </location>
</feature>
<dbReference type="AlphaFoldDB" id="A0A136IQC0"/>
<proteinExistence type="inferred from homology"/>
<dbReference type="InterPro" id="IPR052985">
    <property type="entry name" value="CoA-trans_III_biosynth/detox"/>
</dbReference>
<gene>
    <name evidence="3" type="ORF">Micbo1qcDRAFT_218382</name>
</gene>
<sequence length="583" mass="64238">MSAYSVPKEARKLLLEGIVGNPLVTPHLPAEIAQAADKVSFTGSDEPSIPINWRFAEGISALKGLEASLLSVLLKKRYGADFVDVAIDTDHAQLFIMSSLLWTIDPEGENLSARSVLSPEGRKKIDAIFPSWDKADSQRTLVKQATTNIYKTKDGRYFHLHGSLDPVPSLKAVGVSLETECASQEASWAILQDAVGQLDAAELQHRATDVYKQAGTICYTMKEFKESEHGKTNAHVSLFELEHHPDSENADSTASQPTWWPSTPQTSPRRPLAGLKVVDLTRIIAGPAISRGLAELGASVMRVVGPHLPDFSALHPDLNHGKWNACLDLREESDREKLRELVLDADVFLQGYRPGVLEKYGFGEKDVIEMCKGRTDRGGIIYVAENCYGFYGPWQGRSGWQQISDANVGVSYEFGRAMGVDEPVTPVFPNSDYCTGVAGVSGVLAALVQRADKGGAYTVKVALNYYSQWLVNSCGVYPPEIWQDLWTRNGRPQYRHFHAMQYTLPATMQLIMKSSAARLLKPDHFTTYYAKSIGKPIKIVAPVLRFPGGEVEPGFQVGTRTNGVDEPYWPDDLLVETVAKKDA</sequence>